<comment type="caution">
    <text evidence="2">The sequence shown here is derived from an EMBL/GenBank/DDBJ whole genome shotgun (WGS) entry which is preliminary data.</text>
</comment>
<keyword evidence="2" id="KW-0240">DNA-directed RNA polymerase</keyword>
<gene>
    <name evidence="2" type="ORF">PHPALM_31568</name>
</gene>
<proteinExistence type="predicted"/>
<keyword evidence="2" id="KW-0804">Transcription</keyword>
<dbReference type="AlphaFoldDB" id="A0A2P4X281"/>
<reference evidence="2 3" key="1">
    <citation type="journal article" date="2017" name="Genome Biol. Evol.">
        <title>Phytophthora megakarya and P. palmivora, closely related causal agents of cacao black pod rot, underwent increases in genome sizes and gene numbers by different mechanisms.</title>
        <authorList>
            <person name="Ali S.S."/>
            <person name="Shao J."/>
            <person name="Lary D.J."/>
            <person name="Kronmiller B."/>
            <person name="Shen D."/>
            <person name="Strem M.D."/>
            <person name="Amoako-Attah I."/>
            <person name="Akrofi A.Y."/>
            <person name="Begoude B.A."/>
            <person name="Ten Hoopen G.M."/>
            <person name="Coulibaly K."/>
            <person name="Kebe B.I."/>
            <person name="Melnick R.L."/>
            <person name="Guiltinan M.J."/>
            <person name="Tyler B.M."/>
            <person name="Meinhardt L.W."/>
            <person name="Bailey B.A."/>
        </authorList>
    </citation>
    <scope>NUCLEOTIDE SEQUENCE [LARGE SCALE GENOMIC DNA]</scope>
    <source>
        <strain evidence="3">sbr112.9</strain>
    </source>
</reference>
<sequence length="83" mass="9249">MLSTSRIGFTTKEIKNPVQEDARSQTEPSPHQFGSLAYVDVPVTPGGRKHHENAKIGGIPRMWSVAKCTFHKNTRPSLYLTNV</sequence>
<evidence type="ECO:0000256" key="1">
    <source>
        <dbReference type="SAM" id="MobiDB-lite"/>
    </source>
</evidence>
<evidence type="ECO:0000313" key="3">
    <source>
        <dbReference type="Proteomes" id="UP000237271"/>
    </source>
</evidence>
<protein>
    <submittedName>
        <fullName evidence="2">DNA-directed RNA polymerase III complex subunit Rpc2</fullName>
    </submittedName>
</protein>
<dbReference type="Proteomes" id="UP000237271">
    <property type="component" value="Unassembled WGS sequence"/>
</dbReference>
<feature type="compositionally biased region" description="Basic and acidic residues" evidence="1">
    <location>
        <begin position="12"/>
        <end position="24"/>
    </location>
</feature>
<keyword evidence="3" id="KW-1185">Reference proteome</keyword>
<dbReference type="GO" id="GO:0000428">
    <property type="term" value="C:DNA-directed RNA polymerase complex"/>
    <property type="evidence" value="ECO:0007669"/>
    <property type="project" value="UniProtKB-KW"/>
</dbReference>
<accession>A0A2P4X281</accession>
<feature type="region of interest" description="Disordered" evidence="1">
    <location>
        <begin position="1"/>
        <end position="33"/>
    </location>
</feature>
<evidence type="ECO:0000313" key="2">
    <source>
        <dbReference type="EMBL" id="POM59663.1"/>
    </source>
</evidence>
<organism evidence="2 3">
    <name type="scientific">Phytophthora palmivora</name>
    <dbReference type="NCBI Taxonomy" id="4796"/>
    <lineage>
        <taxon>Eukaryota</taxon>
        <taxon>Sar</taxon>
        <taxon>Stramenopiles</taxon>
        <taxon>Oomycota</taxon>
        <taxon>Peronosporomycetes</taxon>
        <taxon>Peronosporales</taxon>
        <taxon>Peronosporaceae</taxon>
        <taxon>Phytophthora</taxon>
    </lineage>
</organism>
<name>A0A2P4X281_9STRA</name>
<dbReference type="EMBL" id="NCKW01017066">
    <property type="protein sequence ID" value="POM59663.1"/>
    <property type="molecule type" value="Genomic_DNA"/>
</dbReference>